<dbReference type="Pfam" id="PF02588">
    <property type="entry name" value="YitT_membrane"/>
    <property type="match status" value="1"/>
</dbReference>
<feature type="transmembrane region" description="Helical" evidence="6">
    <location>
        <begin position="170"/>
        <end position="191"/>
    </location>
</feature>
<organism evidence="8 9">
    <name type="scientific">Lacticaseibacillus paracasei subsp. paracasei Lpp71</name>
    <dbReference type="NCBI Taxonomy" id="1256207"/>
    <lineage>
        <taxon>Bacteria</taxon>
        <taxon>Bacillati</taxon>
        <taxon>Bacillota</taxon>
        <taxon>Bacilli</taxon>
        <taxon>Lactobacillales</taxon>
        <taxon>Lactobacillaceae</taxon>
        <taxon>Lacticaseibacillus</taxon>
    </lineage>
</organism>
<comment type="subcellular location">
    <subcellularLocation>
        <location evidence="1">Cell membrane</location>
        <topology evidence="1">Multi-pass membrane protein</topology>
    </subcellularLocation>
</comment>
<protein>
    <recommendedName>
        <fullName evidence="7">DUF2179 domain-containing protein</fullName>
    </recommendedName>
</protein>
<dbReference type="PANTHER" id="PTHR33545:SF5">
    <property type="entry name" value="UPF0750 MEMBRANE PROTEIN YITT"/>
    <property type="match status" value="1"/>
</dbReference>
<dbReference type="Gene3D" id="3.30.70.120">
    <property type="match status" value="1"/>
</dbReference>
<dbReference type="Pfam" id="PF10035">
    <property type="entry name" value="DUF2179"/>
    <property type="match status" value="1"/>
</dbReference>
<name>A0A8E0IP89_LACPA</name>
<evidence type="ECO:0000313" key="8">
    <source>
        <dbReference type="EMBL" id="EPC69978.1"/>
    </source>
</evidence>
<dbReference type="InterPro" id="IPR051461">
    <property type="entry name" value="UPF0750_membrane"/>
</dbReference>
<evidence type="ECO:0000256" key="5">
    <source>
        <dbReference type="ARBA" id="ARBA00023136"/>
    </source>
</evidence>
<dbReference type="Proteomes" id="UP000014252">
    <property type="component" value="Unassembled WGS sequence"/>
</dbReference>
<keyword evidence="2" id="KW-1003">Cell membrane</keyword>
<dbReference type="GO" id="GO:0005886">
    <property type="term" value="C:plasma membrane"/>
    <property type="evidence" value="ECO:0007669"/>
    <property type="project" value="UniProtKB-SubCell"/>
</dbReference>
<keyword evidence="5 6" id="KW-0472">Membrane</keyword>
<evidence type="ECO:0000259" key="7">
    <source>
        <dbReference type="Pfam" id="PF10035"/>
    </source>
</evidence>
<evidence type="ECO:0000256" key="3">
    <source>
        <dbReference type="ARBA" id="ARBA00022692"/>
    </source>
</evidence>
<sequence length="353" mass="39899">MEEIDKLIRRHQNWSRLSAAFFYSICVAVALNMFWEPGGVFASGVTGLAQLLATIVRKWFNFSIALPFVSLSTTDLFSTGTLLFFLNVPLFVLAWKAIGHRFTFFTFLAVIFSTIMIRVLGVLTPLTKDPIVCGIFGAVVNGLGTGFALRNNISTGGIDILGIVLRKRTGRTVGTINIMFNILIIFFAGFVNDWPHALYSALAIFINGRVMDSLYTRQQRLQVMIVTARPRQVVNEIQNSMRRGITIVHDAEGAFHHEEKTILFTIISRAEMYDLEQAMRHSDPYAFVSITDSVKILGHFMSRKRIKTIRFSPERFRAFSLASRACRNRSTYPTSAGHLVKIKNDQLIRRETC</sequence>
<feature type="transmembrane region" description="Helical" evidence="6">
    <location>
        <begin position="102"/>
        <end position="123"/>
    </location>
</feature>
<evidence type="ECO:0000313" key="9">
    <source>
        <dbReference type="Proteomes" id="UP000014252"/>
    </source>
</evidence>
<dbReference type="InterPro" id="IPR015867">
    <property type="entry name" value="N-reg_PII/ATP_PRibTrfase_C"/>
</dbReference>
<feature type="transmembrane region" description="Helical" evidence="6">
    <location>
        <begin position="17"/>
        <end position="35"/>
    </location>
</feature>
<keyword evidence="3 6" id="KW-0812">Transmembrane</keyword>
<reference evidence="8 9" key="1">
    <citation type="journal article" date="2013" name="PLoS ONE">
        <title>Lactobacillus paracasei comparative genomics: towards species pan-genome definition and exploitation of diversity.</title>
        <authorList>
            <person name="Smokvina T."/>
            <person name="Wels M."/>
            <person name="Polka J."/>
            <person name="Chervaux C."/>
            <person name="Brisse S."/>
            <person name="Boekhorst J."/>
            <person name="van Hylckama Vlieg J.E."/>
            <person name="Siezen R.J."/>
        </authorList>
    </citation>
    <scope>NUCLEOTIDE SEQUENCE [LARGE SCALE GENOMIC DNA]</scope>
    <source>
        <strain evidence="8 9">Lpp71</strain>
    </source>
</reference>
<dbReference type="CDD" id="cd16380">
    <property type="entry name" value="YitT_C"/>
    <property type="match status" value="1"/>
</dbReference>
<dbReference type="InterPro" id="IPR019264">
    <property type="entry name" value="DUF2179"/>
</dbReference>
<proteinExistence type="predicted"/>
<dbReference type="InterPro" id="IPR003740">
    <property type="entry name" value="YitT"/>
</dbReference>
<comment type="caution">
    <text evidence="8">The sequence shown here is derived from an EMBL/GenBank/DDBJ whole genome shotgun (WGS) entry which is preliminary data.</text>
</comment>
<feature type="domain" description="DUF2179" evidence="7">
    <location>
        <begin position="243"/>
        <end position="298"/>
    </location>
</feature>
<accession>A0A8E0IP89</accession>
<gene>
    <name evidence="8" type="ORF">Lpp71_14594</name>
</gene>
<feature type="transmembrane region" description="Helical" evidence="6">
    <location>
        <begin position="129"/>
        <end position="149"/>
    </location>
</feature>
<evidence type="ECO:0000256" key="2">
    <source>
        <dbReference type="ARBA" id="ARBA00022475"/>
    </source>
</evidence>
<evidence type="ECO:0000256" key="1">
    <source>
        <dbReference type="ARBA" id="ARBA00004651"/>
    </source>
</evidence>
<evidence type="ECO:0000256" key="4">
    <source>
        <dbReference type="ARBA" id="ARBA00022989"/>
    </source>
</evidence>
<keyword evidence="4 6" id="KW-1133">Transmembrane helix</keyword>
<feature type="transmembrane region" description="Helical" evidence="6">
    <location>
        <begin position="76"/>
        <end position="95"/>
    </location>
</feature>
<evidence type="ECO:0000256" key="6">
    <source>
        <dbReference type="SAM" id="Phobius"/>
    </source>
</evidence>
<dbReference type="PANTHER" id="PTHR33545">
    <property type="entry name" value="UPF0750 MEMBRANE PROTEIN YITT-RELATED"/>
    <property type="match status" value="1"/>
</dbReference>
<dbReference type="AlphaFoldDB" id="A0A8E0IP89"/>
<dbReference type="EMBL" id="ANKD01000734">
    <property type="protein sequence ID" value="EPC69978.1"/>
    <property type="molecule type" value="Genomic_DNA"/>
</dbReference>